<feature type="compositionally biased region" description="Acidic residues" evidence="1">
    <location>
        <begin position="784"/>
        <end position="799"/>
    </location>
</feature>
<dbReference type="Gene3D" id="1.20.900.10">
    <property type="entry name" value="Dbl homology (DH) domain"/>
    <property type="match status" value="1"/>
</dbReference>
<feature type="compositionally biased region" description="Polar residues" evidence="1">
    <location>
        <begin position="1154"/>
        <end position="1177"/>
    </location>
</feature>
<dbReference type="GO" id="GO:0005886">
    <property type="term" value="C:plasma membrane"/>
    <property type="evidence" value="ECO:0007669"/>
    <property type="project" value="TreeGrafter"/>
</dbReference>
<feature type="compositionally biased region" description="Polar residues" evidence="1">
    <location>
        <begin position="617"/>
        <end position="629"/>
    </location>
</feature>
<sequence>SIAPHSLDDVPRRFLYQLINSEQHFVTAIQYGMQRFVAPLQERHDLISHSDHRTLFQNLEEILRLSEDILEQLVTEDQDPQLNFASRVYMSKSTAICAAYKRYCNGLKRADCVLVNKSRNSNSEFVTFITIPQVPRKRPDLTSFIHRPLQHFREILKLNLMLASHCRPDTDEFRNFTACVNAFQSAYREITVSEGLMEPLGEGRPLLTLQDLEARLVFTKCKPFTLCVPGRQWVFGGDLSRVEGRSVKPYWTLLFSDIIVFAKVSRDRVLFITEEPLALVNIVDSCFNIRKKTTEFRITVDPNGRLAESPTAHCAPDLSRTPRKNSRRRTIVLRAPSLELKAVWQNLLQRQIFHVNAALGSSLSSPIDSPDIMQTFIPLSDIGAATTSMASIKLSSDSVYLRNQQNKSSKVSKQIEEIIDEKCRILNKTGTARGSAIHHLSLWMKGQLDCAPPASEDANEPEAEEEQIEDWSRDQLNQRSKELQLIDENGKCKVPKLDIGARNCDSRVEEIILSEIEDESKSASRSTTSDSQITVRSSPIANNDKISVCRHCHKNCKSKLSQSASNSLKVQHSQSSPNRCCQSPTSSSNSQTSISTLTGSVNNSQLSNCDKNSRTSLLNASGSETNAKCSETDKRSSTSSNNQPCNCNCDPEDFKNTLRSSQELRKETCKIINSVAELNLSPKSPKSVQPNHSNCKCSCDEQIEKRIAEGKFDKDADDWSLMLIGLAQIHPTTALVQVDPFEALPTISVNPPTPEATFSKLSSSLWDNSKLTNDDTKRPKDENGFDDEVSPEDSPQDEEPPYRTLKTTLKRYGTMSSLEKLPSEDADDKTLNSSDEDYDCDDDIKIVTKEVFSVDGKSQNWTNRAGSFLEQSRAFFDSYLGRWDRSNGDELNDETMDECTSGATSGEEVWGTPTSGENDEMQMFNSDQTHSSPTKSSSSLTCDDDTELMMDELLMAPPMTASSIRGLLPRRRLEPLFEEDTESGNSDEDNLPPDCSSSDQGQVRKTYIPNGHDLEKSRPIESTPTTTSTTTPVAPPTATYVPNCGSVADICSTPALPGEVKKSVENTDHADERSNVTPTPIVAGLSPRLEMRLALNNDIMGDEDLICYDPGPDLATLLGRDLSTYHRFTGRDLISRSASRIVPKEAQISFYQQKNSKMDTPTPNRKKSNQNTWNSSAFAAPANGKNLSDLERLARQEKKYCKYQLKSSQATTRCTNQMTNTTRADGSKSDKPKFFLSRKNSRNKMTATELNLSVSNNASTSNSPSRSDADKSLDRRFWKQLSKRRRSLSVSEIEAM</sequence>
<dbReference type="GO" id="GO:0005634">
    <property type="term" value="C:nucleus"/>
    <property type="evidence" value="ECO:0007669"/>
    <property type="project" value="TreeGrafter"/>
</dbReference>
<dbReference type="EMBL" id="WJQU01002138">
    <property type="protein sequence ID" value="KAJ6633205.1"/>
    <property type="molecule type" value="Genomic_DNA"/>
</dbReference>
<feature type="region of interest" description="Disordered" evidence="1">
    <location>
        <begin position="1211"/>
        <end position="1274"/>
    </location>
</feature>
<feature type="compositionally biased region" description="Polar residues" evidence="1">
    <location>
        <begin position="567"/>
        <end position="582"/>
    </location>
</feature>
<feature type="region of interest" description="Disordered" evidence="1">
    <location>
        <begin position="451"/>
        <end position="472"/>
    </location>
</feature>
<evidence type="ECO:0000256" key="1">
    <source>
        <dbReference type="SAM" id="MobiDB-lite"/>
    </source>
</evidence>
<feature type="compositionally biased region" description="Acidic residues" evidence="1">
    <location>
        <begin position="457"/>
        <end position="469"/>
    </location>
</feature>
<dbReference type="Proteomes" id="UP001151699">
    <property type="component" value="Unassembled WGS sequence"/>
</dbReference>
<feature type="region of interest" description="Disordered" evidence="1">
    <location>
        <begin position="617"/>
        <end position="644"/>
    </location>
</feature>
<organism evidence="3 4">
    <name type="scientific">Pseudolycoriella hygida</name>
    <dbReference type="NCBI Taxonomy" id="35572"/>
    <lineage>
        <taxon>Eukaryota</taxon>
        <taxon>Metazoa</taxon>
        <taxon>Ecdysozoa</taxon>
        <taxon>Arthropoda</taxon>
        <taxon>Hexapoda</taxon>
        <taxon>Insecta</taxon>
        <taxon>Pterygota</taxon>
        <taxon>Neoptera</taxon>
        <taxon>Endopterygota</taxon>
        <taxon>Diptera</taxon>
        <taxon>Nematocera</taxon>
        <taxon>Sciaroidea</taxon>
        <taxon>Sciaridae</taxon>
        <taxon>Pseudolycoriella</taxon>
    </lineage>
</organism>
<gene>
    <name evidence="3" type="ORF">Bhyg_15502</name>
</gene>
<comment type="caution">
    <text evidence="3">The sequence shown here is derived from an EMBL/GenBank/DDBJ whole genome shotgun (WGS) entry which is preliminary data.</text>
</comment>
<dbReference type="PANTHER" id="PTHR46848">
    <property type="entry name" value="REGULATOR OF G-PROTEIN SIGNALING 3"/>
    <property type="match status" value="1"/>
</dbReference>
<dbReference type="SUPFAM" id="SSF50729">
    <property type="entry name" value="PH domain-like"/>
    <property type="match status" value="1"/>
</dbReference>
<feature type="compositionally biased region" description="Low complexity" evidence="1">
    <location>
        <begin position="583"/>
        <end position="598"/>
    </location>
</feature>
<feature type="compositionally biased region" description="Low complexity" evidence="1">
    <location>
        <begin position="926"/>
        <end position="941"/>
    </location>
</feature>
<dbReference type="Pfam" id="PF00621">
    <property type="entry name" value="RhoGEF"/>
    <property type="match status" value="1"/>
</dbReference>
<feature type="compositionally biased region" description="Polar residues" evidence="1">
    <location>
        <begin position="1243"/>
        <end position="1266"/>
    </location>
</feature>
<feature type="region of interest" description="Disordered" evidence="1">
    <location>
        <begin position="768"/>
        <end position="836"/>
    </location>
</feature>
<keyword evidence="4" id="KW-1185">Reference proteome</keyword>
<feature type="region of interest" description="Disordered" evidence="1">
    <location>
        <begin position="978"/>
        <end position="1037"/>
    </location>
</feature>
<evidence type="ECO:0000259" key="2">
    <source>
        <dbReference type="PROSITE" id="PS50010"/>
    </source>
</evidence>
<feature type="compositionally biased region" description="Acidic residues" evidence="1">
    <location>
        <begin position="978"/>
        <end position="991"/>
    </location>
</feature>
<dbReference type="PROSITE" id="PS50010">
    <property type="entry name" value="DH_2"/>
    <property type="match status" value="1"/>
</dbReference>
<evidence type="ECO:0000313" key="3">
    <source>
        <dbReference type="EMBL" id="KAJ6633205.1"/>
    </source>
</evidence>
<feature type="region of interest" description="Disordered" evidence="1">
    <location>
        <begin position="889"/>
        <end position="942"/>
    </location>
</feature>
<dbReference type="SMART" id="SM00325">
    <property type="entry name" value="RhoGEF"/>
    <property type="match status" value="1"/>
</dbReference>
<feature type="region of interest" description="Disordered" evidence="1">
    <location>
        <begin position="567"/>
        <end position="599"/>
    </location>
</feature>
<feature type="region of interest" description="Disordered" evidence="1">
    <location>
        <begin position="517"/>
        <end position="537"/>
    </location>
</feature>
<dbReference type="InterPro" id="IPR035899">
    <property type="entry name" value="DBL_dom_sf"/>
</dbReference>
<name>A0A9Q0MKH8_9DIPT</name>
<dbReference type="InterPro" id="IPR000219">
    <property type="entry name" value="DH_dom"/>
</dbReference>
<dbReference type="PANTHER" id="PTHR46848:SF1">
    <property type="entry name" value="REGULATOR OF G-PROTEIN SIGNALING 3"/>
    <property type="match status" value="1"/>
</dbReference>
<dbReference type="Gene3D" id="2.30.29.30">
    <property type="entry name" value="Pleckstrin-homology domain (PH domain)/Phosphotyrosine-binding domain (PTB)"/>
    <property type="match status" value="1"/>
</dbReference>
<evidence type="ECO:0000313" key="4">
    <source>
        <dbReference type="Proteomes" id="UP001151699"/>
    </source>
</evidence>
<dbReference type="OrthoDB" id="410721at2759"/>
<dbReference type="SUPFAM" id="SSF48065">
    <property type="entry name" value="DBL homology domain (DH-domain)"/>
    <property type="match status" value="1"/>
</dbReference>
<accession>A0A9Q0MKH8</accession>
<feature type="region of interest" description="Disordered" evidence="1">
    <location>
        <begin position="1154"/>
        <end position="1180"/>
    </location>
</feature>
<feature type="non-terminal residue" evidence="3">
    <location>
        <position position="1296"/>
    </location>
</feature>
<feature type="domain" description="DH" evidence="2">
    <location>
        <begin position="10"/>
        <end position="193"/>
    </location>
</feature>
<feature type="compositionally biased region" description="Low complexity" evidence="1">
    <location>
        <begin position="1211"/>
        <end position="1223"/>
    </location>
</feature>
<protein>
    <recommendedName>
        <fullName evidence="2">DH domain-containing protein</fullName>
    </recommendedName>
</protein>
<feature type="compositionally biased region" description="Low complexity" evidence="1">
    <location>
        <begin position="1022"/>
        <end position="1037"/>
    </location>
</feature>
<reference evidence="3" key="1">
    <citation type="submission" date="2022-07" db="EMBL/GenBank/DDBJ databases">
        <authorList>
            <person name="Trinca V."/>
            <person name="Uliana J.V.C."/>
            <person name="Torres T.T."/>
            <person name="Ward R.J."/>
            <person name="Monesi N."/>
        </authorList>
    </citation>
    <scope>NUCLEOTIDE SEQUENCE</scope>
    <source>
        <strain evidence="3">HSMRA1968</strain>
        <tissue evidence="3">Whole embryos</tissue>
    </source>
</reference>
<dbReference type="InterPro" id="IPR011993">
    <property type="entry name" value="PH-like_dom_sf"/>
</dbReference>
<dbReference type="GO" id="GO:0005085">
    <property type="term" value="F:guanyl-nucleotide exchange factor activity"/>
    <property type="evidence" value="ECO:0007669"/>
    <property type="project" value="InterPro"/>
</dbReference>
<feature type="compositionally biased region" description="Basic and acidic residues" evidence="1">
    <location>
        <begin position="772"/>
        <end position="783"/>
    </location>
</feature>
<proteinExistence type="predicted"/>